<accession>A0A2X0IXF0</accession>
<dbReference type="Proteomes" id="UP000248889">
    <property type="component" value="Unassembled WGS sequence"/>
</dbReference>
<feature type="compositionally biased region" description="Basic and acidic residues" evidence="1">
    <location>
        <begin position="201"/>
        <end position="214"/>
    </location>
</feature>
<sequence length="214" mass="23908">MRCEDPAGLARLDAWSARAGLKVTHIVLARGRTPSQPMLTLRGHGRLVEQLGETRRIVDALTADGFAVRRVKLEVPPWAAGVPVDDDARAGRLADAGLYFEHHVCLLLPPDTDLEELARLVTPHRAHVSWNTRKLGGDGLERRFVTQRCERVGRETAGARLGRLLASLRRAGHRWQGVEREFVVHDSDTSIDDGWIDPLPEESRDAWQQEGVRT</sequence>
<keyword evidence="3" id="KW-1185">Reference proteome</keyword>
<gene>
    <name evidence="2" type="ORF">DN069_27295</name>
</gene>
<comment type="caution">
    <text evidence="2">The sequence shown here is derived from an EMBL/GenBank/DDBJ whole genome shotgun (WGS) entry which is preliminary data.</text>
</comment>
<evidence type="ECO:0000313" key="3">
    <source>
        <dbReference type="Proteomes" id="UP000248889"/>
    </source>
</evidence>
<organism evidence="2 3">
    <name type="scientific">Streptacidiphilus pinicola</name>
    <dbReference type="NCBI Taxonomy" id="2219663"/>
    <lineage>
        <taxon>Bacteria</taxon>
        <taxon>Bacillati</taxon>
        <taxon>Actinomycetota</taxon>
        <taxon>Actinomycetes</taxon>
        <taxon>Kitasatosporales</taxon>
        <taxon>Streptomycetaceae</taxon>
        <taxon>Streptacidiphilus</taxon>
    </lineage>
</organism>
<name>A0A2X0IXF0_9ACTN</name>
<dbReference type="AlphaFoldDB" id="A0A2X0IXF0"/>
<reference evidence="2 3" key="1">
    <citation type="submission" date="2018-06" db="EMBL/GenBank/DDBJ databases">
        <title>Streptacidiphilus pinicola sp. nov., isolated from pine grove soil.</title>
        <authorList>
            <person name="Roh S.G."/>
            <person name="Park S."/>
            <person name="Kim M.-K."/>
            <person name="Yun B.-R."/>
            <person name="Park J."/>
            <person name="Kim M.J."/>
            <person name="Kim Y.S."/>
            <person name="Kim S.B."/>
        </authorList>
    </citation>
    <scope>NUCLEOTIDE SEQUENCE [LARGE SCALE GENOMIC DNA]</scope>
    <source>
        <strain evidence="2 3">MMS16-CNU450</strain>
    </source>
</reference>
<proteinExistence type="predicted"/>
<evidence type="ECO:0000313" key="2">
    <source>
        <dbReference type="EMBL" id="RAG82496.1"/>
    </source>
</evidence>
<evidence type="ECO:0000256" key="1">
    <source>
        <dbReference type="SAM" id="MobiDB-lite"/>
    </source>
</evidence>
<dbReference type="OrthoDB" id="69974at2"/>
<protein>
    <recommendedName>
        <fullName evidence="4">Ankyrin</fullName>
    </recommendedName>
</protein>
<feature type="region of interest" description="Disordered" evidence="1">
    <location>
        <begin position="194"/>
        <end position="214"/>
    </location>
</feature>
<dbReference type="EMBL" id="QKYN01000113">
    <property type="protein sequence ID" value="RAG82496.1"/>
    <property type="molecule type" value="Genomic_DNA"/>
</dbReference>
<evidence type="ECO:0008006" key="4">
    <source>
        <dbReference type="Google" id="ProtNLM"/>
    </source>
</evidence>